<comment type="subcellular location">
    <subcellularLocation>
        <location evidence="5">Endoplasmic reticulum membrane</location>
        <topology evidence="5">Multi-pass membrane protein</topology>
    </subcellularLocation>
    <subcellularLocation>
        <location evidence="1">Membrane</location>
        <topology evidence="1">Multi-pass membrane protein</topology>
    </subcellularLocation>
</comment>
<reference evidence="6" key="1">
    <citation type="submission" date="2014-01" db="EMBL/GenBank/DDBJ databases">
        <title>The genome of the white-rot fungus Pycnoporus cinnabarinus: a basidiomycete model with a versatile arsenal for lignocellulosic biomass breakdown.</title>
        <authorList>
            <person name="Levasseur A."/>
            <person name="Lomascolo A."/>
            <person name="Ruiz-Duenas F.J."/>
            <person name="Uzan E."/>
            <person name="Piumi F."/>
            <person name="Kues U."/>
            <person name="Ram A.F.J."/>
            <person name="Murat C."/>
            <person name="Haon M."/>
            <person name="Benoit I."/>
            <person name="Arfi Y."/>
            <person name="Chevret D."/>
            <person name="Drula E."/>
            <person name="Kwon M.J."/>
            <person name="Gouret P."/>
            <person name="Lesage-Meessen L."/>
            <person name="Lombard V."/>
            <person name="Mariette J."/>
            <person name="Noirot C."/>
            <person name="Park J."/>
            <person name="Patyshakuliyeva A."/>
            <person name="Wieneger R.A.B."/>
            <person name="Wosten H.A.B."/>
            <person name="Martin F."/>
            <person name="Coutinho P.M."/>
            <person name="de Vries R."/>
            <person name="Martinez A.T."/>
            <person name="Klopp C."/>
            <person name="Pontarotti P."/>
            <person name="Henrissat B."/>
            <person name="Record E."/>
        </authorList>
    </citation>
    <scope>NUCLEOTIDE SEQUENCE [LARGE SCALE GENOMIC DNA]</scope>
    <source>
        <strain evidence="6">BRFM137</strain>
    </source>
</reference>
<gene>
    <name evidence="6" type="ORF">BN946_scf184901.g3</name>
</gene>
<feature type="transmembrane region" description="Helical" evidence="5">
    <location>
        <begin position="98"/>
        <end position="117"/>
    </location>
</feature>
<evidence type="ECO:0000256" key="4">
    <source>
        <dbReference type="ARBA" id="ARBA00023136"/>
    </source>
</evidence>
<evidence type="ECO:0000313" key="6">
    <source>
        <dbReference type="EMBL" id="CDO76866.1"/>
    </source>
</evidence>
<dbReference type="GO" id="GO:0032259">
    <property type="term" value="P:methylation"/>
    <property type="evidence" value="ECO:0007669"/>
    <property type="project" value="UniProtKB-KW"/>
</dbReference>
<comment type="similarity">
    <text evidence="5">Belongs to the class VI-like SAM-binding methyltransferase superfamily. Isoprenylcysteine carboxyl methyltransferase family.</text>
</comment>
<keyword evidence="5" id="KW-0808">Transferase</keyword>
<comment type="catalytic activity">
    <reaction evidence="5">
        <text>[protein]-C-terminal S-[(2E,6E)-farnesyl]-L-cysteine + S-adenosyl-L-methionine = [protein]-C-terminal S-[(2E,6E)-farnesyl]-L-cysteine methyl ester + S-adenosyl-L-homocysteine</text>
        <dbReference type="Rhea" id="RHEA:21672"/>
        <dbReference type="Rhea" id="RHEA-COMP:12125"/>
        <dbReference type="Rhea" id="RHEA-COMP:12126"/>
        <dbReference type="ChEBI" id="CHEBI:57856"/>
        <dbReference type="ChEBI" id="CHEBI:59789"/>
        <dbReference type="ChEBI" id="CHEBI:90510"/>
        <dbReference type="ChEBI" id="CHEBI:90511"/>
        <dbReference type="EC" id="2.1.1.100"/>
    </reaction>
</comment>
<dbReference type="EMBL" id="CCBP010000417">
    <property type="protein sequence ID" value="CDO76866.1"/>
    <property type="molecule type" value="Genomic_DNA"/>
</dbReference>
<keyword evidence="3 5" id="KW-1133">Transmembrane helix</keyword>
<dbReference type="GO" id="GO:0004671">
    <property type="term" value="F:protein C-terminal S-isoprenylcysteine carboxyl O-methyltransferase activity"/>
    <property type="evidence" value="ECO:0007669"/>
    <property type="project" value="UniProtKB-EC"/>
</dbReference>
<proteinExistence type="inferred from homology"/>
<feature type="transmembrane region" description="Helical" evidence="5">
    <location>
        <begin position="7"/>
        <end position="25"/>
    </location>
</feature>
<keyword evidence="5" id="KW-0489">Methyltransferase</keyword>
<keyword evidence="5" id="KW-0256">Endoplasmic reticulum</keyword>
<organism evidence="6 7">
    <name type="scientific">Pycnoporus cinnabarinus</name>
    <name type="common">Cinnabar-red polypore</name>
    <name type="synonym">Trametes cinnabarina</name>
    <dbReference type="NCBI Taxonomy" id="5643"/>
    <lineage>
        <taxon>Eukaryota</taxon>
        <taxon>Fungi</taxon>
        <taxon>Dikarya</taxon>
        <taxon>Basidiomycota</taxon>
        <taxon>Agaricomycotina</taxon>
        <taxon>Agaricomycetes</taxon>
        <taxon>Polyporales</taxon>
        <taxon>Polyporaceae</taxon>
        <taxon>Trametes</taxon>
    </lineage>
</organism>
<dbReference type="OrthoDB" id="422086at2759"/>
<dbReference type="OMA" id="ECTSRIA"/>
<dbReference type="EC" id="2.1.1.100" evidence="5"/>
<evidence type="ECO:0000313" key="7">
    <source>
        <dbReference type="Proteomes" id="UP000029665"/>
    </source>
</evidence>
<comment type="caution">
    <text evidence="6">The sequence shown here is derived from an EMBL/GenBank/DDBJ whole genome shotgun (WGS) entry which is preliminary data.</text>
</comment>
<dbReference type="HOGENOM" id="CLU_065200_6_0_1"/>
<keyword evidence="4 5" id="KW-0472">Membrane</keyword>
<name>A0A060SRU8_PYCCI</name>
<feature type="transmembrane region" description="Helical" evidence="5">
    <location>
        <begin position="189"/>
        <end position="207"/>
    </location>
</feature>
<keyword evidence="5" id="KW-0949">S-adenosyl-L-methionine</keyword>
<dbReference type="AlphaFoldDB" id="A0A060SRU8"/>
<dbReference type="InterPro" id="IPR007269">
    <property type="entry name" value="ICMT_MeTrfase"/>
</dbReference>
<dbReference type="Pfam" id="PF04140">
    <property type="entry name" value="ICMT"/>
    <property type="match status" value="1"/>
</dbReference>
<keyword evidence="2 5" id="KW-0812">Transmembrane</keyword>
<protein>
    <recommendedName>
        <fullName evidence="5">Protein-S-isoprenylcysteine O-methyltransferase</fullName>
        <ecNumber evidence="5">2.1.1.100</ecNumber>
    </recommendedName>
</protein>
<sequence length="240" mass="26200">MSASVAAVKVPALVAAMIAEYIAYFPPNPPPSKEETEKYNGGDIISRIVSFVPTLATIYSWTVHGCEIAALIAQQIHSPSSSKVLSALFARPAAVTELVVHPIFLLGTAMLLFGAAVRKVCYITLGRYFTFQLAILKEHKLVTWGPYAVVRHPSYTGMLSAISGMLLMHLAPGGWLAVSGVLDTTAGRVSVVGFVVWMVLMMVGIASRPRKEDRVLKAEFGKQWEEWAKKTPYALVPYVY</sequence>
<evidence type="ECO:0000256" key="5">
    <source>
        <dbReference type="RuleBase" id="RU362022"/>
    </source>
</evidence>
<keyword evidence="7" id="KW-1185">Reference proteome</keyword>
<feature type="transmembrane region" description="Helical" evidence="5">
    <location>
        <begin position="158"/>
        <end position="177"/>
    </location>
</feature>
<dbReference type="STRING" id="5643.A0A060SRU8"/>
<evidence type="ECO:0000256" key="3">
    <source>
        <dbReference type="ARBA" id="ARBA00022989"/>
    </source>
</evidence>
<dbReference type="GO" id="GO:0005789">
    <property type="term" value="C:endoplasmic reticulum membrane"/>
    <property type="evidence" value="ECO:0007669"/>
    <property type="project" value="UniProtKB-SubCell"/>
</dbReference>
<accession>A0A060SRU8</accession>
<dbReference type="PANTHER" id="PTHR12714">
    <property type="entry name" value="PROTEIN-S ISOPRENYLCYSTEINE O-METHYLTRANSFERASE"/>
    <property type="match status" value="1"/>
</dbReference>
<evidence type="ECO:0000256" key="1">
    <source>
        <dbReference type="ARBA" id="ARBA00004141"/>
    </source>
</evidence>
<dbReference type="PANTHER" id="PTHR12714:SF9">
    <property type="entry name" value="PROTEIN-S-ISOPRENYLCYSTEINE O-METHYLTRANSFERASE"/>
    <property type="match status" value="1"/>
</dbReference>
<dbReference type="Proteomes" id="UP000029665">
    <property type="component" value="Unassembled WGS sequence"/>
</dbReference>
<evidence type="ECO:0000256" key="2">
    <source>
        <dbReference type="ARBA" id="ARBA00022692"/>
    </source>
</evidence>
<dbReference type="Gene3D" id="1.20.120.1630">
    <property type="match status" value="1"/>
</dbReference>